<comment type="similarity">
    <text evidence="11">Belongs to the TRAFAC class myosin-kinesin ATPase superfamily. Myosin family.</text>
</comment>
<dbReference type="STRING" id="400682.A0A1X7UGE0"/>
<dbReference type="PROSITE" id="PS51456">
    <property type="entry name" value="MYOSIN_MOTOR"/>
    <property type="match status" value="1"/>
</dbReference>
<feature type="region of interest" description="Disordered" evidence="12">
    <location>
        <begin position="98"/>
        <end position="117"/>
    </location>
</feature>
<keyword evidence="5" id="KW-0547">Nucleotide-binding</keyword>
<keyword evidence="9" id="KW-0206">Cytoskeleton</keyword>
<dbReference type="GO" id="GO:0016459">
    <property type="term" value="C:myosin complex"/>
    <property type="evidence" value="ECO:0007669"/>
    <property type="project" value="UniProtKB-KW"/>
</dbReference>
<keyword evidence="7 11" id="KW-0518">Myosin</keyword>
<keyword evidence="10" id="KW-0966">Cell projection</keyword>
<dbReference type="GO" id="GO:0042995">
    <property type="term" value="C:cell projection"/>
    <property type="evidence" value="ECO:0007669"/>
    <property type="project" value="UniProtKB-SubCell"/>
</dbReference>
<evidence type="ECO:0000256" key="1">
    <source>
        <dbReference type="ARBA" id="ARBA00004245"/>
    </source>
</evidence>
<evidence type="ECO:0000259" key="13">
    <source>
        <dbReference type="PROSITE" id="PS51456"/>
    </source>
</evidence>
<dbReference type="PANTHER" id="PTHR46256">
    <property type="entry name" value="AGAP011099-PA"/>
    <property type="match status" value="1"/>
</dbReference>
<evidence type="ECO:0000256" key="3">
    <source>
        <dbReference type="ARBA" id="ARBA00022490"/>
    </source>
</evidence>
<evidence type="ECO:0000256" key="11">
    <source>
        <dbReference type="PROSITE-ProRule" id="PRU00782"/>
    </source>
</evidence>
<evidence type="ECO:0000256" key="4">
    <source>
        <dbReference type="ARBA" id="ARBA00022737"/>
    </source>
</evidence>
<dbReference type="GO" id="GO:0000146">
    <property type="term" value="F:microfilament motor activity"/>
    <property type="evidence" value="ECO:0007669"/>
    <property type="project" value="TreeGrafter"/>
</dbReference>
<keyword evidence="3" id="KW-0963">Cytoplasm</keyword>
<evidence type="ECO:0000256" key="12">
    <source>
        <dbReference type="SAM" id="MobiDB-lite"/>
    </source>
</evidence>
<dbReference type="GO" id="GO:0005524">
    <property type="term" value="F:ATP binding"/>
    <property type="evidence" value="ECO:0007669"/>
    <property type="project" value="UniProtKB-KW"/>
</dbReference>
<protein>
    <recommendedName>
        <fullName evidence="13">Myosin motor domain-containing protein</fullName>
    </recommendedName>
</protein>
<evidence type="ECO:0000256" key="5">
    <source>
        <dbReference type="ARBA" id="ARBA00022741"/>
    </source>
</evidence>
<dbReference type="AlphaFoldDB" id="A0A1X7UGE0"/>
<dbReference type="Gene3D" id="3.40.850.10">
    <property type="entry name" value="Kinesin motor domain"/>
    <property type="match status" value="1"/>
</dbReference>
<evidence type="ECO:0000256" key="6">
    <source>
        <dbReference type="ARBA" id="ARBA00022840"/>
    </source>
</evidence>
<organism evidence="14">
    <name type="scientific">Amphimedon queenslandica</name>
    <name type="common">Sponge</name>
    <dbReference type="NCBI Taxonomy" id="400682"/>
    <lineage>
        <taxon>Eukaryota</taxon>
        <taxon>Metazoa</taxon>
        <taxon>Porifera</taxon>
        <taxon>Demospongiae</taxon>
        <taxon>Heteroscleromorpha</taxon>
        <taxon>Haplosclerida</taxon>
        <taxon>Niphatidae</taxon>
        <taxon>Amphimedon</taxon>
    </lineage>
</organism>
<name>A0A1X7UGE0_AMPQE</name>
<evidence type="ECO:0000256" key="9">
    <source>
        <dbReference type="ARBA" id="ARBA00023212"/>
    </source>
</evidence>
<evidence type="ECO:0000256" key="7">
    <source>
        <dbReference type="ARBA" id="ARBA00023123"/>
    </source>
</evidence>
<dbReference type="EnsemblMetazoa" id="Aqu2.1.26528_001">
    <property type="protein sequence ID" value="Aqu2.1.26528_001"/>
    <property type="gene ID" value="Aqu2.1.26528"/>
</dbReference>
<dbReference type="SUPFAM" id="SSF52540">
    <property type="entry name" value="P-loop containing nucleoside triphosphate hydrolases"/>
    <property type="match status" value="1"/>
</dbReference>
<dbReference type="InParanoid" id="A0A1X7UGE0"/>
<dbReference type="GO" id="GO:0004674">
    <property type="term" value="F:protein serine/threonine kinase activity"/>
    <property type="evidence" value="ECO:0007669"/>
    <property type="project" value="TreeGrafter"/>
</dbReference>
<keyword evidence="11" id="KW-0009">Actin-binding</keyword>
<evidence type="ECO:0000256" key="10">
    <source>
        <dbReference type="ARBA" id="ARBA00023273"/>
    </source>
</evidence>
<dbReference type="GO" id="GO:0003779">
    <property type="term" value="F:actin binding"/>
    <property type="evidence" value="ECO:0007669"/>
    <property type="project" value="UniProtKB-KW"/>
</dbReference>
<dbReference type="PANTHER" id="PTHR46256:SF3">
    <property type="entry name" value="MYOSIN MOTOR DOMAIN-CONTAINING PROTEIN"/>
    <property type="match status" value="1"/>
</dbReference>
<evidence type="ECO:0000256" key="2">
    <source>
        <dbReference type="ARBA" id="ARBA00004316"/>
    </source>
</evidence>
<dbReference type="GO" id="GO:0030832">
    <property type="term" value="P:regulation of actin filament length"/>
    <property type="evidence" value="ECO:0007669"/>
    <property type="project" value="TreeGrafter"/>
</dbReference>
<comment type="subcellular location">
    <subcellularLocation>
        <location evidence="2">Cell projection</location>
    </subcellularLocation>
    <subcellularLocation>
        <location evidence="1">Cytoplasm</location>
        <location evidence="1">Cytoskeleton</location>
    </subcellularLocation>
</comment>
<sequence length="117" mass="12861">MFYIRLVGASISEPHSGEVSLPPYVCMYMNPLLKGFGNAQTTMNDNSSRFGKYLQLKFNGMRKVGITNSFGNTTLVTRLSNAMSRLNQEDHCLGTKTALGGLQHQRSGRQDSIATPS</sequence>
<dbReference type="InterPro" id="IPR001609">
    <property type="entry name" value="Myosin_head_motor_dom-like"/>
</dbReference>
<dbReference type="InterPro" id="IPR052409">
    <property type="entry name" value="Myosin-III_kinase_activity"/>
</dbReference>
<dbReference type="Pfam" id="PF00063">
    <property type="entry name" value="Myosin_head"/>
    <property type="match status" value="1"/>
</dbReference>
<reference evidence="14" key="1">
    <citation type="submission" date="2017-05" db="UniProtKB">
        <authorList>
            <consortium name="EnsemblMetazoa"/>
        </authorList>
    </citation>
    <scope>IDENTIFICATION</scope>
</reference>
<evidence type="ECO:0000313" key="14">
    <source>
        <dbReference type="EnsemblMetazoa" id="Aqu2.1.26528_001"/>
    </source>
</evidence>
<evidence type="ECO:0000256" key="8">
    <source>
        <dbReference type="ARBA" id="ARBA00023175"/>
    </source>
</evidence>
<keyword evidence="4" id="KW-0677">Repeat</keyword>
<keyword evidence="6" id="KW-0067">ATP-binding</keyword>
<proteinExistence type="inferred from homology"/>
<comment type="caution">
    <text evidence="11">Lacks conserved residue(s) required for the propagation of feature annotation.</text>
</comment>
<feature type="domain" description="Myosin motor" evidence="13">
    <location>
        <begin position="1"/>
        <end position="117"/>
    </location>
</feature>
<keyword evidence="8" id="KW-0505">Motor protein</keyword>
<accession>A0A1X7UGE0</accession>
<dbReference type="InterPro" id="IPR027417">
    <property type="entry name" value="P-loop_NTPase"/>
</dbReference>
<dbReference type="InterPro" id="IPR036961">
    <property type="entry name" value="Kinesin_motor_dom_sf"/>
</dbReference>